<keyword evidence="2" id="KW-0812">Transmembrane</keyword>
<name>A0A383C089_9ZZZZ</name>
<keyword evidence="2" id="KW-1133">Transmembrane helix</keyword>
<feature type="transmembrane region" description="Helical" evidence="2">
    <location>
        <begin position="87"/>
        <end position="109"/>
    </location>
</feature>
<evidence type="ECO:0000256" key="1">
    <source>
        <dbReference type="SAM" id="MobiDB-lite"/>
    </source>
</evidence>
<keyword evidence="2" id="KW-0472">Membrane</keyword>
<evidence type="ECO:0000256" key="2">
    <source>
        <dbReference type="SAM" id="Phobius"/>
    </source>
</evidence>
<feature type="transmembrane region" description="Helical" evidence="2">
    <location>
        <begin position="198"/>
        <end position="219"/>
    </location>
</feature>
<feature type="transmembrane region" description="Helical" evidence="2">
    <location>
        <begin position="121"/>
        <end position="144"/>
    </location>
</feature>
<proteinExistence type="predicted"/>
<feature type="region of interest" description="Disordered" evidence="1">
    <location>
        <begin position="13"/>
        <end position="33"/>
    </location>
</feature>
<dbReference type="EMBL" id="UINC01204730">
    <property type="protein sequence ID" value="SVE25594.1"/>
    <property type="molecule type" value="Genomic_DNA"/>
</dbReference>
<protein>
    <recommendedName>
        <fullName evidence="3">Apolipoprotein N-acyltransferase N-terminal domain-containing protein</fullName>
    </recommendedName>
</protein>
<feature type="non-terminal residue" evidence="4">
    <location>
        <position position="1"/>
    </location>
</feature>
<accession>A0A383C089</accession>
<feature type="transmembrane region" description="Helical" evidence="2">
    <location>
        <begin position="156"/>
        <end position="173"/>
    </location>
</feature>
<feature type="compositionally biased region" description="Polar residues" evidence="1">
    <location>
        <begin position="13"/>
        <end position="26"/>
    </location>
</feature>
<reference evidence="4" key="1">
    <citation type="submission" date="2018-05" db="EMBL/GenBank/DDBJ databases">
        <authorList>
            <person name="Lanie J.A."/>
            <person name="Ng W.-L."/>
            <person name="Kazmierczak K.M."/>
            <person name="Andrzejewski T.M."/>
            <person name="Davidsen T.M."/>
            <person name="Wayne K.J."/>
            <person name="Tettelin H."/>
            <person name="Glass J.I."/>
            <person name="Rusch D."/>
            <person name="Podicherti R."/>
            <person name="Tsui H.-C.T."/>
            <person name="Winkler M.E."/>
        </authorList>
    </citation>
    <scope>NUCLEOTIDE SEQUENCE</scope>
</reference>
<feature type="domain" description="Apolipoprotein N-acyltransferase N-terminal" evidence="3">
    <location>
        <begin position="44"/>
        <end position="209"/>
    </location>
</feature>
<evidence type="ECO:0000259" key="3">
    <source>
        <dbReference type="Pfam" id="PF20154"/>
    </source>
</evidence>
<feature type="non-terminal residue" evidence="4">
    <location>
        <position position="243"/>
    </location>
</feature>
<organism evidence="4">
    <name type="scientific">marine metagenome</name>
    <dbReference type="NCBI Taxonomy" id="408172"/>
    <lineage>
        <taxon>unclassified sequences</taxon>
        <taxon>metagenomes</taxon>
        <taxon>ecological metagenomes</taxon>
    </lineage>
</organism>
<dbReference type="InterPro" id="IPR045378">
    <property type="entry name" value="LNT_N"/>
</dbReference>
<dbReference type="Pfam" id="PF20154">
    <property type="entry name" value="LNT_N"/>
    <property type="match status" value="1"/>
</dbReference>
<dbReference type="AlphaFoldDB" id="A0A383C089"/>
<sequence length="243" mass="27722">RYVYFKHSRNKVASQLQKTMSNSSEAKNPKSKNQKHFWTGSIISGILLGMNAPGFGTQWLGIIAFFPLLLLLEHLHKTRLFNVWKRAGLFISACWISGSIAASIGGYWITNSINVFGHLPWFAALLITAAGYGLEVGLQLFIYFGIPLLLIRKLNGWDIILRLAFILALDPWYPKLIQWSFGGLTFSQFPLIEQVADLIGSSGLMFYSCGFSFLLIYWWRLTFEENGTPKILYRATAFYLIFW</sequence>
<gene>
    <name evidence="4" type="ORF">METZ01_LOCUS478448</name>
</gene>
<feature type="transmembrane region" description="Helical" evidence="2">
    <location>
        <begin position="58"/>
        <end position="75"/>
    </location>
</feature>
<evidence type="ECO:0000313" key="4">
    <source>
        <dbReference type="EMBL" id="SVE25594.1"/>
    </source>
</evidence>
<feature type="transmembrane region" description="Helical" evidence="2">
    <location>
        <begin position="36"/>
        <end position="52"/>
    </location>
</feature>